<name>A0ACB8QT95_9AGAM</name>
<reference evidence="1" key="1">
    <citation type="submission" date="2021-02" db="EMBL/GenBank/DDBJ databases">
        <authorList>
            <consortium name="DOE Joint Genome Institute"/>
            <person name="Ahrendt S."/>
            <person name="Looney B.P."/>
            <person name="Miyauchi S."/>
            <person name="Morin E."/>
            <person name="Drula E."/>
            <person name="Courty P.E."/>
            <person name="Chicoki N."/>
            <person name="Fauchery L."/>
            <person name="Kohler A."/>
            <person name="Kuo A."/>
            <person name="Labutti K."/>
            <person name="Pangilinan J."/>
            <person name="Lipzen A."/>
            <person name="Riley R."/>
            <person name="Andreopoulos W."/>
            <person name="He G."/>
            <person name="Johnson J."/>
            <person name="Barry K.W."/>
            <person name="Grigoriev I.V."/>
            <person name="Nagy L."/>
            <person name="Hibbett D."/>
            <person name="Henrissat B."/>
            <person name="Matheny P.B."/>
            <person name="Labbe J."/>
            <person name="Martin F."/>
        </authorList>
    </citation>
    <scope>NUCLEOTIDE SEQUENCE</scope>
    <source>
        <strain evidence="1">EC-137</strain>
    </source>
</reference>
<evidence type="ECO:0000313" key="1">
    <source>
        <dbReference type="EMBL" id="KAI0034792.1"/>
    </source>
</evidence>
<organism evidence="1 2">
    <name type="scientific">Vararia minispora EC-137</name>
    <dbReference type="NCBI Taxonomy" id="1314806"/>
    <lineage>
        <taxon>Eukaryota</taxon>
        <taxon>Fungi</taxon>
        <taxon>Dikarya</taxon>
        <taxon>Basidiomycota</taxon>
        <taxon>Agaricomycotina</taxon>
        <taxon>Agaricomycetes</taxon>
        <taxon>Russulales</taxon>
        <taxon>Lachnocladiaceae</taxon>
        <taxon>Vararia</taxon>
    </lineage>
</organism>
<protein>
    <submittedName>
        <fullName evidence="1">Uncharacterized protein</fullName>
    </submittedName>
</protein>
<keyword evidence="2" id="KW-1185">Reference proteome</keyword>
<accession>A0ACB8QT95</accession>
<dbReference type="Proteomes" id="UP000814128">
    <property type="component" value="Unassembled WGS sequence"/>
</dbReference>
<dbReference type="EMBL" id="MU273494">
    <property type="protein sequence ID" value="KAI0034792.1"/>
    <property type="molecule type" value="Genomic_DNA"/>
</dbReference>
<sequence length="673" mass="73235">MPKATKKKKEKVADFSKAKLKLGKGKQLPSNQVDTSFKARSIAIPSQSIAQTKNASVPTTKRRLTLDDLLAHLKHYSAGTRRDAVFGLRELLEVHPELIEQNLTRIFAGCVKIIGDEDANVRKALLGLFSWLLPLLPPNQLAPHTPLLLLFTTSAQTHIFPEIQLDAVRLLDILLDVAPRAFAVRQVLQGYLSLLNAGTKFGEEPGDGGPVRATSTASVVLSAGSKLVVLRSLAKFFGVMLKEGVLADPSSTILSSSTIPTWYLAPSFVSPEAYAAFDALFRPRKARTQVWKDEINYDAREDVFVAELAADLKGEASWTLQDLADLGADAGPSQKILRTLHPVLLSTYLDAAPNAFAPGAVPSEIELSIVSAIADIYRTLYSALLRRPANTSVNLGTVLDDLHVLLGHMAPHFPFRTAAIKQDGLALAFCALVSLLALRRPKARMHAQRVAEYVVKTLEGPGGRDALARPVTPTIYVALLPTVWALLNGEDNGDAIVKAVLEHALKVPATSATSPLTIGFVARLVLLETERGYEGKWTLSRNADAALVERWVLSLPKTLWELGNANSHTSEAILRLLLRLVQRKSPLAGDKVCPPSDTSERLTPFFAMRHPTRGEILGPFSKLHDPYLRRLALDTAAMLVWSGRADQSLEAAAHSATTGRPEEAYWASVCHSL</sequence>
<proteinExistence type="predicted"/>
<gene>
    <name evidence="1" type="ORF">K488DRAFT_77014</name>
</gene>
<comment type="caution">
    <text evidence="1">The sequence shown here is derived from an EMBL/GenBank/DDBJ whole genome shotgun (WGS) entry which is preliminary data.</text>
</comment>
<evidence type="ECO:0000313" key="2">
    <source>
        <dbReference type="Proteomes" id="UP000814128"/>
    </source>
</evidence>
<reference evidence="1" key="2">
    <citation type="journal article" date="2022" name="New Phytol.">
        <title>Evolutionary transition to the ectomycorrhizal habit in the genomes of a hyperdiverse lineage of mushroom-forming fungi.</title>
        <authorList>
            <person name="Looney B."/>
            <person name="Miyauchi S."/>
            <person name="Morin E."/>
            <person name="Drula E."/>
            <person name="Courty P.E."/>
            <person name="Kohler A."/>
            <person name="Kuo A."/>
            <person name="LaButti K."/>
            <person name="Pangilinan J."/>
            <person name="Lipzen A."/>
            <person name="Riley R."/>
            <person name="Andreopoulos W."/>
            <person name="He G."/>
            <person name="Johnson J."/>
            <person name="Nolan M."/>
            <person name="Tritt A."/>
            <person name="Barry K.W."/>
            <person name="Grigoriev I.V."/>
            <person name="Nagy L.G."/>
            <person name="Hibbett D."/>
            <person name="Henrissat B."/>
            <person name="Matheny P.B."/>
            <person name="Labbe J."/>
            <person name="Martin F.M."/>
        </authorList>
    </citation>
    <scope>NUCLEOTIDE SEQUENCE</scope>
    <source>
        <strain evidence="1">EC-137</strain>
    </source>
</reference>